<dbReference type="Gene3D" id="3.30.300.20">
    <property type="match status" value="1"/>
</dbReference>
<comment type="caution">
    <text evidence="9">The sequence shown here is derived from an EMBL/GenBank/DDBJ whole genome shotgun (WGS) entry which is preliminary data.</text>
</comment>
<evidence type="ECO:0000313" key="10">
    <source>
        <dbReference type="Proteomes" id="UP001199424"/>
    </source>
</evidence>
<feature type="compositionally biased region" description="Basic and acidic residues" evidence="7">
    <location>
        <begin position="209"/>
        <end position="219"/>
    </location>
</feature>
<dbReference type="PROSITE" id="PS51061">
    <property type="entry name" value="R3H"/>
    <property type="match status" value="1"/>
</dbReference>
<dbReference type="GO" id="GO:0008360">
    <property type="term" value="P:regulation of cell shape"/>
    <property type="evidence" value="ECO:0007669"/>
    <property type="project" value="UniProtKB-KW"/>
</dbReference>
<dbReference type="AlphaFoldDB" id="A0AAE3DHW7"/>
<keyword evidence="1 6" id="KW-0963">Cytoplasm</keyword>
<dbReference type="InterPro" id="IPR036867">
    <property type="entry name" value="R3H_dom_sf"/>
</dbReference>
<reference evidence="9" key="1">
    <citation type="submission" date="2021-10" db="EMBL/GenBank/DDBJ databases">
        <title>Anaerobic single-cell dispensing facilitates the cultivation of human gut bacteria.</title>
        <authorList>
            <person name="Afrizal A."/>
        </authorList>
    </citation>
    <scope>NUCLEOTIDE SEQUENCE</scope>
    <source>
        <strain evidence="9">CLA-AA-H250</strain>
    </source>
</reference>
<dbReference type="InterPro" id="IPR039247">
    <property type="entry name" value="KhpB"/>
</dbReference>
<dbReference type="Pfam" id="PF14804">
    <property type="entry name" value="Jag_N"/>
    <property type="match status" value="1"/>
</dbReference>
<feature type="region of interest" description="Disordered" evidence="7">
    <location>
        <begin position="209"/>
        <end position="275"/>
    </location>
</feature>
<keyword evidence="4 6" id="KW-0143">Chaperone</keyword>
<dbReference type="PANTHER" id="PTHR35800">
    <property type="entry name" value="PROTEIN JAG"/>
    <property type="match status" value="1"/>
</dbReference>
<dbReference type="HAMAP" id="MF_00867">
    <property type="entry name" value="KhpB"/>
    <property type="match status" value="1"/>
</dbReference>
<comment type="function">
    <text evidence="6">A probable RNA chaperone. Forms a complex with KhpA which binds to cellular RNA and controls its expression. Plays a role in peptidoglycan (PG) homeostasis and cell length regulation.</text>
</comment>
<name>A0AAE3DHW7_9FIRM</name>
<dbReference type="SUPFAM" id="SSF82708">
    <property type="entry name" value="R3H domain"/>
    <property type="match status" value="1"/>
</dbReference>
<organism evidence="9 10">
    <name type="scientific">Hominenteromicrobium mulieris</name>
    <dbReference type="NCBI Taxonomy" id="2885357"/>
    <lineage>
        <taxon>Bacteria</taxon>
        <taxon>Bacillati</taxon>
        <taxon>Bacillota</taxon>
        <taxon>Clostridia</taxon>
        <taxon>Eubacteriales</taxon>
        <taxon>Oscillospiraceae</taxon>
        <taxon>Hominenteromicrobium</taxon>
    </lineage>
</organism>
<dbReference type="InterPro" id="IPR038247">
    <property type="entry name" value="Jag_N_dom_sf"/>
</dbReference>
<dbReference type="SMART" id="SM01245">
    <property type="entry name" value="Jag_N"/>
    <property type="match status" value="1"/>
</dbReference>
<dbReference type="GO" id="GO:0071555">
    <property type="term" value="P:cell wall organization"/>
    <property type="evidence" value="ECO:0007669"/>
    <property type="project" value="UniProtKB-KW"/>
</dbReference>
<keyword evidence="10" id="KW-1185">Reference proteome</keyword>
<dbReference type="Pfam" id="PF13083">
    <property type="entry name" value="KH_KhpA-B"/>
    <property type="match status" value="1"/>
</dbReference>
<dbReference type="NCBIfam" id="NF041568">
    <property type="entry name" value="Jag_EloR"/>
    <property type="match status" value="1"/>
</dbReference>
<dbReference type="CDD" id="cd02414">
    <property type="entry name" value="KH-II_Jag"/>
    <property type="match status" value="1"/>
</dbReference>
<dbReference type="GO" id="GO:0009252">
    <property type="term" value="P:peptidoglycan biosynthetic process"/>
    <property type="evidence" value="ECO:0007669"/>
    <property type="project" value="UniProtKB-UniRule"/>
</dbReference>
<dbReference type="Pfam" id="PF01424">
    <property type="entry name" value="R3H"/>
    <property type="match status" value="1"/>
</dbReference>
<dbReference type="EMBL" id="JAJEQC010000008">
    <property type="protein sequence ID" value="MCC2137238.1"/>
    <property type="molecule type" value="Genomic_DNA"/>
</dbReference>
<dbReference type="RefSeq" id="WP_308449489.1">
    <property type="nucleotide sequence ID" value="NZ_JAJEQC010000008.1"/>
</dbReference>
<dbReference type="InterPro" id="IPR001374">
    <property type="entry name" value="R3H_dom"/>
</dbReference>
<dbReference type="Gene3D" id="3.30.30.80">
    <property type="entry name" value="probable RNA-binding protein from clostridium symbiosum atcc 14940"/>
    <property type="match status" value="1"/>
</dbReference>
<evidence type="ECO:0000256" key="2">
    <source>
        <dbReference type="ARBA" id="ARBA00022884"/>
    </source>
</evidence>
<dbReference type="SMART" id="SM00393">
    <property type="entry name" value="R3H"/>
    <property type="match status" value="1"/>
</dbReference>
<dbReference type="PANTHER" id="PTHR35800:SF1">
    <property type="entry name" value="RNA-BINDING PROTEIN KHPB"/>
    <property type="match status" value="1"/>
</dbReference>
<accession>A0AAE3DHW7</accession>
<evidence type="ECO:0000256" key="1">
    <source>
        <dbReference type="ARBA" id="ARBA00022490"/>
    </source>
</evidence>
<evidence type="ECO:0000313" key="9">
    <source>
        <dbReference type="EMBL" id="MCC2137238.1"/>
    </source>
</evidence>
<dbReference type="InterPro" id="IPR038008">
    <property type="entry name" value="Jag_KH"/>
</dbReference>
<dbReference type="CDD" id="cd02644">
    <property type="entry name" value="R3H_jag"/>
    <property type="match status" value="1"/>
</dbReference>
<dbReference type="InterPro" id="IPR032782">
    <property type="entry name" value="KhpB_N"/>
</dbReference>
<feature type="region of interest" description="Jag_N domain" evidence="6">
    <location>
        <begin position="6"/>
        <end position="56"/>
    </location>
</feature>
<proteinExistence type="inferred from homology"/>
<gene>
    <name evidence="6" type="primary">khpB</name>
    <name evidence="6" type="synonym">eloR</name>
    <name evidence="9" type="ORF">LKD31_09425</name>
</gene>
<dbReference type="Proteomes" id="UP001199424">
    <property type="component" value="Unassembled WGS sequence"/>
</dbReference>
<comment type="similarity">
    <text evidence="6">Belongs to the KhpB RNA-binding protein family.</text>
</comment>
<evidence type="ECO:0000256" key="4">
    <source>
        <dbReference type="ARBA" id="ARBA00023186"/>
    </source>
</evidence>
<sequence length="275" mass="30462">MVKEAIATGATTEEAYEKACAMLGVDPADAEFEVLETEEKKRFGLFGGRPAKVRAFIRSTPADAAAEYLRNVLSGMGLGDVNIEIREEEAGAELVLTGENIGFIIGHRGETLDSLQYLASLVANHVDESYYRITLDVGNYREKRKETLENLGRKMAARAVKTGRNASLEPMNPYERRIIHTAVQEVEGAKSWSEGEDLARHVVIGPEGGERYVRRDNRRGGNNRGRNGGYNRDNRGGRAPRRDNRDSRPMQNRTAPAAPRVLDDVSTPYGKISKN</sequence>
<keyword evidence="2 6" id="KW-0694">RNA-binding</keyword>
<comment type="subcellular location">
    <subcellularLocation>
        <location evidence="6">Cytoplasm</location>
    </subcellularLocation>
</comment>
<feature type="domain" description="R3H" evidence="8">
    <location>
        <begin position="142"/>
        <end position="208"/>
    </location>
</feature>
<evidence type="ECO:0000256" key="6">
    <source>
        <dbReference type="HAMAP-Rule" id="MF_00867"/>
    </source>
</evidence>
<evidence type="ECO:0000256" key="5">
    <source>
        <dbReference type="ARBA" id="ARBA00023316"/>
    </source>
</evidence>
<evidence type="ECO:0000256" key="3">
    <source>
        <dbReference type="ARBA" id="ARBA00022960"/>
    </source>
</evidence>
<keyword evidence="3 6" id="KW-0133">Cell shape</keyword>
<comment type="domain">
    <text evidence="6">Has an N-terminal Jag-N domain and 2 RNA-binding domains (KH and R3H).</text>
</comment>
<dbReference type="Gene3D" id="3.30.1370.50">
    <property type="entry name" value="R3H-like domain"/>
    <property type="match status" value="1"/>
</dbReference>
<feature type="compositionally biased region" description="Basic and acidic residues" evidence="7">
    <location>
        <begin position="232"/>
        <end position="248"/>
    </location>
</feature>
<keyword evidence="5 6" id="KW-0961">Cell wall biogenesis/degradation</keyword>
<dbReference type="GO" id="GO:0005737">
    <property type="term" value="C:cytoplasm"/>
    <property type="evidence" value="ECO:0007669"/>
    <property type="project" value="UniProtKB-SubCell"/>
</dbReference>
<dbReference type="GO" id="GO:0003723">
    <property type="term" value="F:RNA binding"/>
    <property type="evidence" value="ECO:0007669"/>
    <property type="project" value="UniProtKB-UniRule"/>
</dbReference>
<dbReference type="InterPro" id="IPR034079">
    <property type="entry name" value="R3H_KhpB"/>
</dbReference>
<evidence type="ECO:0000256" key="7">
    <source>
        <dbReference type="SAM" id="MobiDB-lite"/>
    </source>
</evidence>
<protein>
    <recommendedName>
        <fullName evidence="6">RNA-binding protein KhpB</fullName>
    </recommendedName>
    <alternativeName>
        <fullName evidence="6">RNA-binding protein EloR</fullName>
    </alternativeName>
</protein>
<comment type="subunit">
    <text evidence="6">Forms a complex with KhpA.</text>
</comment>
<evidence type="ECO:0000259" key="8">
    <source>
        <dbReference type="PROSITE" id="PS51061"/>
    </source>
</evidence>
<dbReference type="InterPro" id="IPR015946">
    <property type="entry name" value="KH_dom-like_a/b"/>
</dbReference>